<dbReference type="RefSeq" id="WP_088604356.1">
    <property type="nucleotide sequence ID" value="NZ_NJIH01000008.1"/>
</dbReference>
<dbReference type="CDD" id="cd02966">
    <property type="entry name" value="TlpA_like_family"/>
    <property type="match status" value="1"/>
</dbReference>
<dbReference type="PANTHER" id="PTHR42852">
    <property type="entry name" value="THIOL:DISULFIDE INTERCHANGE PROTEIN DSBE"/>
    <property type="match status" value="1"/>
</dbReference>
<evidence type="ECO:0000256" key="3">
    <source>
        <dbReference type="ARBA" id="ARBA00023157"/>
    </source>
</evidence>
<evidence type="ECO:0000313" key="7">
    <source>
        <dbReference type="EMBL" id="OWT58445.1"/>
    </source>
</evidence>
<dbReference type="Gene3D" id="3.40.30.10">
    <property type="entry name" value="Glutaredoxin"/>
    <property type="match status" value="1"/>
</dbReference>
<feature type="chain" id="PRO_5012623832" evidence="5">
    <location>
        <begin position="39"/>
        <end position="179"/>
    </location>
</feature>
<keyword evidence="5" id="KW-0732">Signal</keyword>
<evidence type="ECO:0000256" key="5">
    <source>
        <dbReference type="SAM" id="SignalP"/>
    </source>
</evidence>
<gene>
    <name evidence="7" type="ORF">CEY11_14555</name>
</gene>
<keyword evidence="4" id="KW-0676">Redox-active center</keyword>
<dbReference type="SUPFAM" id="SSF52833">
    <property type="entry name" value="Thioredoxin-like"/>
    <property type="match status" value="1"/>
</dbReference>
<accession>A0A225MAY3</accession>
<evidence type="ECO:0000259" key="6">
    <source>
        <dbReference type="PROSITE" id="PS51352"/>
    </source>
</evidence>
<dbReference type="InterPro" id="IPR050553">
    <property type="entry name" value="Thioredoxin_ResA/DsbE_sf"/>
</dbReference>
<dbReference type="GO" id="GO:0017004">
    <property type="term" value="P:cytochrome complex assembly"/>
    <property type="evidence" value="ECO:0007669"/>
    <property type="project" value="UniProtKB-KW"/>
</dbReference>
<sequence length="179" mass="19053">MKSVFQPNSGPGASRRGFLGRGAALALAAALAPVVARADDFGPAPLLSQSFPDPQGAQVPLSRWAGRPVVANFWATWCPPCVKEMPELDALHKKYPAVQFLGLGVDTAANIRAFTHKVHVSYPLLVAGHDGIQLMRDLGNQAGGLPFTVVFDAKGRQIDRVLGQIKPAQLERVIRGLAA</sequence>
<dbReference type="InterPro" id="IPR036249">
    <property type="entry name" value="Thioredoxin-like_sf"/>
</dbReference>
<dbReference type="OrthoDB" id="9811352at2"/>
<protein>
    <submittedName>
        <fullName evidence="7">Thioredoxin</fullName>
    </submittedName>
</protein>
<reference evidence="8" key="1">
    <citation type="submission" date="2017-06" db="EMBL/GenBank/DDBJ databases">
        <title>Herbaspirillum phytohormonus sp. nov., isolated from the root nodule of Robinia pseudoacacia in lead-zinc mine.</title>
        <authorList>
            <person name="Fan M."/>
            <person name="Lin Y."/>
        </authorList>
    </citation>
    <scope>NUCLEOTIDE SEQUENCE [LARGE SCALE GENOMIC DNA]</scope>
    <source>
        <strain evidence="8">SC-089</strain>
    </source>
</reference>
<organism evidence="7 8">
    <name type="scientific">Candidimonas nitroreducens</name>
    <dbReference type="NCBI Taxonomy" id="683354"/>
    <lineage>
        <taxon>Bacteria</taxon>
        <taxon>Pseudomonadati</taxon>
        <taxon>Pseudomonadota</taxon>
        <taxon>Betaproteobacteria</taxon>
        <taxon>Burkholderiales</taxon>
        <taxon>Alcaligenaceae</taxon>
        <taxon>Candidimonas</taxon>
    </lineage>
</organism>
<dbReference type="InterPro" id="IPR006311">
    <property type="entry name" value="TAT_signal"/>
</dbReference>
<feature type="signal peptide" evidence="5">
    <location>
        <begin position="1"/>
        <end position="38"/>
    </location>
</feature>
<dbReference type="Proteomes" id="UP000214603">
    <property type="component" value="Unassembled WGS sequence"/>
</dbReference>
<name>A0A225MAY3_9BURK</name>
<keyword evidence="3" id="KW-1015">Disulfide bond</keyword>
<dbReference type="InterPro" id="IPR017937">
    <property type="entry name" value="Thioredoxin_CS"/>
</dbReference>
<evidence type="ECO:0000256" key="2">
    <source>
        <dbReference type="ARBA" id="ARBA00022748"/>
    </source>
</evidence>
<comment type="subcellular location">
    <subcellularLocation>
        <location evidence="1">Cell envelope</location>
    </subcellularLocation>
</comment>
<keyword evidence="2" id="KW-0201">Cytochrome c-type biogenesis</keyword>
<dbReference type="Pfam" id="PF08534">
    <property type="entry name" value="Redoxin"/>
    <property type="match status" value="1"/>
</dbReference>
<evidence type="ECO:0000313" key="8">
    <source>
        <dbReference type="Proteomes" id="UP000214603"/>
    </source>
</evidence>
<dbReference type="GO" id="GO:0015036">
    <property type="term" value="F:disulfide oxidoreductase activity"/>
    <property type="evidence" value="ECO:0007669"/>
    <property type="project" value="UniProtKB-ARBA"/>
</dbReference>
<dbReference type="PROSITE" id="PS00194">
    <property type="entry name" value="THIOREDOXIN_1"/>
    <property type="match status" value="1"/>
</dbReference>
<comment type="caution">
    <text evidence="7">The sequence shown here is derived from an EMBL/GenBank/DDBJ whole genome shotgun (WGS) entry which is preliminary data.</text>
</comment>
<feature type="domain" description="Thioredoxin" evidence="6">
    <location>
        <begin position="26"/>
        <end position="179"/>
    </location>
</feature>
<dbReference type="PANTHER" id="PTHR42852:SF6">
    <property type="entry name" value="THIOL:DISULFIDE INTERCHANGE PROTEIN DSBE"/>
    <property type="match status" value="1"/>
</dbReference>
<dbReference type="AlphaFoldDB" id="A0A225MAY3"/>
<dbReference type="InterPro" id="IPR013740">
    <property type="entry name" value="Redoxin"/>
</dbReference>
<dbReference type="GO" id="GO:0030313">
    <property type="term" value="C:cell envelope"/>
    <property type="evidence" value="ECO:0007669"/>
    <property type="project" value="UniProtKB-SubCell"/>
</dbReference>
<dbReference type="InterPro" id="IPR013766">
    <property type="entry name" value="Thioredoxin_domain"/>
</dbReference>
<dbReference type="PROSITE" id="PS51318">
    <property type="entry name" value="TAT"/>
    <property type="match status" value="1"/>
</dbReference>
<evidence type="ECO:0000256" key="4">
    <source>
        <dbReference type="ARBA" id="ARBA00023284"/>
    </source>
</evidence>
<dbReference type="EMBL" id="NJIH01000008">
    <property type="protein sequence ID" value="OWT58445.1"/>
    <property type="molecule type" value="Genomic_DNA"/>
</dbReference>
<keyword evidence="8" id="KW-1185">Reference proteome</keyword>
<dbReference type="PROSITE" id="PS51352">
    <property type="entry name" value="THIOREDOXIN_2"/>
    <property type="match status" value="1"/>
</dbReference>
<evidence type="ECO:0000256" key="1">
    <source>
        <dbReference type="ARBA" id="ARBA00004196"/>
    </source>
</evidence>
<proteinExistence type="predicted"/>